<dbReference type="PANTHER" id="PTHR42948">
    <property type="entry name" value="TRANSPORTER"/>
    <property type="match status" value="1"/>
</dbReference>
<dbReference type="Proteomes" id="UP000294937">
    <property type="component" value="Unassembled WGS sequence"/>
</dbReference>
<evidence type="ECO:0000256" key="1">
    <source>
        <dbReference type="ARBA" id="ARBA00004141"/>
    </source>
</evidence>
<reference evidence="7 8" key="1">
    <citation type="submission" date="2019-03" db="EMBL/GenBank/DDBJ databases">
        <title>Genomic Encyclopedia of Type Strains, Phase IV (KMG-IV): sequencing the most valuable type-strain genomes for metagenomic binning, comparative biology and taxonomic classification.</title>
        <authorList>
            <person name="Goeker M."/>
        </authorList>
    </citation>
    <scope>NUCLEOTIDE SEQUENCE [LARGE SCALE GENOMIC DNA]</scope>
    <source>
        <strain evidence="7 8">DSM 45707</strain>
    </source>
</reference>
<feature type="transmembrane region" description="Helical" evidence="6">
    <location>
        <begin position="428"/>
        <end position="449"/>
    </location>
</feature>
<keyword evidence="4 6" id="KW-1133">Transmembrane helix</keyword>
<evidence type="ECO:0000256" key="4">
    <source>
        <dbReference type="ARBA" id="ARBA00022989"/>
    </source>
</evidence>
<keyword evidence="8" id="KW-1185">Reference proteome</keyword>
<feature type="transmembrane region" description="Helical" evidence="6">
    <location>
        <begin position="320"/>
        <end position="343"/>
    </location>
</feature>
<comment type="caution">
    <text evidence="7">The sequence shown here is derived from an EMBL/GenBank/DDBJ whole genome shotgun (WGS) entry which is preliminary data.</text>
</comment>
<dbReference type="GO" id="GO:0016020">
    <property type="term" value="C:membrane"/>
    <property type="evidence" value="ECO:0007669"/>
    <property type="project" value="UniProtKB-SubCell"/>
</dbReference>
<evidence type="ECO:0000256" key="2">
    <source>
        <dbReference type="ARBA" id="ARBA00022448"/>
    </source>
</evidence>
<feature type="transmembrane region" description="Helical" evidence="6">
    <location>
        <begin position="220"/>
        <end position="245"/>
    </location>
</feature>
<dbReference type="CDD" id="cd10334">
    <property type="entry name" value="SLC6sbd_u1"/>
    <property type="match status" value="1"/>
</dbReference>
<feature type="transmembrane region" description="Helical" evidence="6">
    <location>
        <begin position="385"/>
        <end position="407"/>
    </location>
</feature>
<evidence type="ECO:0000313" key="7">
    <source>
        <dbReference type="EMBL" id="TCS96933.1"/>
    </source>
</evidence>
<feature type="transmembrane region" description="Helical" evidence="6">
    <location>
        <begin position="355"/>
        <end position="373"/>
    </location>
</feature>
<feature type="transmembrane region" description="Helical" evidence="6">
    <location>
        <begin position="12"/>
        <end position="31"/>
    </location>
</feature>
<feature type="transmembrane region" description="Helical" evidence="6">
    <location>
        <begin position="85"/>
        <end position="109"/>
    </location>
</feature>
<sequence>MEPKQQWGSRMGFILAAVGSAIGLGNIWRYPYVAYENGGGAFLIPYLVALLTTAIPILLMEYALGHKYRGSSPWSMMKLSKKFEWLGWFQVLLSFIIVTYYMVIIGWAASYAYYSLGLQWGTDTQSFFLNDYLGLSDSVWSFGGIEWKVFIPVLLLWIITYWVMRRGVRKGIELASRILLPMLVIMMLMITFRAITLEGASTGLNVLFTPNFAKMMEPGVWVAAYGQVFFSLSIGFATMISYASYLNKKEDLSNSGFIAAFANSGFEFLASIAVFGALGFLATQQNVPVEEVVDKGILLAFSVFPEIINSFPGLNALFGFMFFGALVFAGFTSAVSLIEPSVLALQNKLNLSRKAAINWICGVAFLISSMYTFKNGLNILDIVDHFVNNYGILLGSLLQIIVIGWVFKQLKPLQQHINSVSDVRVGSWWIIMLKYVSPIMLTIILASYIREEATKLYGDFPIDALFTFGYGLIAALFVAAVILNKVKWKGMTEEKKEDETWDQAHG</sequence>
<dbReference type="PANTHER" id="PTHR42948:SF1">
    <property type="entry name" value="TRANSPORTER"/>
    <property type="match status" value="1"/>
</dbReference>
<feature type="transmembrane region" description="Helical" evidence="6">
    <location>
        <begin position="257"/>
        <end position="282"/>
    </location>
</feature>
<feature type="transmembrane region" description="Helical" evidence="6">
    <location>
        <begin position="139"/>
        <end position="162"/>
    </location>
</feature>
<keyword evidence="5 6" id="KW-0472">Membrane</keyword>
<name>A0A4R3LAP6_9BACL</name>
<dbReference type="InterPro" id="IPR000175">
    <property type="entry name" value="Na/ntran_symport"/>
</dbReference>
<dbReference type="RefSeq" id="WP_131923308.1">
    <property type="nucleotide sequence ID" value="NZ_SMAG01000001.1"/>
</dbReference>
<dbReference type="NCBIfam" id="NF037979">
    <property type="entry name" value="Na_transp"/>
    <property type="match status" value="1"/>
</dbReference>
<protein>
    <submittedName>
        <fullName evidence="7">NSS family neurotransmitter:Na+ symporter</fullName>
    </submittedName>
</protein>
<evidence type="ECO:0000256" key="5">
    <source>
        <dbReference type="ARBA" id="ARBA00023136"/>
    </source>
</evidence>
<evidence type="ECO:0000256" key="6">
    <source>
        <dbReference type="SAM" id="Phobius"/>
    </source>
</evidence>
<dbReference type="InterPro" id="IPR037272">
    <property type="entry name" value="SNS_sf"/>
</dbReference>
<dbReference type="SUPFAM" id="SSF161070">
    <property type="entry name" value="SNF-like"/>
    <property type="match status" value="1"/>
</dbReference>
<evidence type="ECO:0000256" key="3">
    <source>
        <dbReference type="ARBA" id="ARBA00022692"/>
    </source>
</evidence>
<dbReference type="OrthoDB" id="9762833at2"/>
<evidence type="ECO:0000313" key="8">
    <source>
        <dbReference type="Proteomes" id="UP000294937"/>
    </source>
</evidence>
<dbReference type="EMBL" id="SMAG01000001">
    <property type="protein sequence ID" value="TCS96933.1"/>
    <property type="molecule type" value="Genomic_DNA"/>
</dbReference>
<feature type="transmembrane region" description="Helical" evidence="6">
    <location>
        <begin position="464"/>
        <end position="483"/>
    </location>
</feature>
<dbReference type="PRINTS" id="PR00176">
    <property type="entry name" value="NANEUSMPORT"/>
</dbReference>
<keyword evidence="3 6" id="KW-0812">Transmembrane</keyword>
<keyword evidence="2" id="KW-0813">Transport</keyword>
<feature type="transmembrane region" description="Helical" evidence="6">
    <location>
        <begin position="43"/>
        <end position="64"/>
    </location>
</feature>
<dbReference type="Pfam" id="PF00209">
    <property type="entry name" value="SNF"/>
    <property type="match status" value="2"/>
</dbReference>
<comment type="subcellular location">
    <subcellularLocation>
        <location evidence="1">Membrane</location>
        <topology evidence="1">Multi-pass membrane protein</topology>
    </subcellularLocation>
</comment>
<organism evidence="7 8">
    <name type="scientific">Hazenella coriacea</name>
    <dbReference type="NCBI Taxonomy" id="1179467"/>
    <lineage>
        <taxon>Bacteria</taxon>
        <taxon>Bacillati</taxon>
        <taxon>Bacillota</taxon>
        <taxon>Bacilli</taxon>
        <taxon>Bacillales</taxon>
        <taxon>Thermoactinomycetaceae</taxon>
        <taxon>Hazenella</taxon>
    </lineage>
</organism>
<gene>
    <name evidence="7" type="ORF">EDD58_101580</name>
</gene>
<dbReference type="PROSITE" id="PS50267">
    <property type="entry name" value="NA_NEUROTRAN_SYMP_3"/>
    <property type="match status" value="1"/>
</dbReference>
<accession>A0A4R3LAP6</accession>
<feature type="transmembrane region" description="Helical" evidence="6">
    <location>
        <begin position="174"/>
        <end position="195"/>
    </location>
</feature>
<proteinExistence type="predicted"/>
<dbReference type="AlphaFoldDB" id="A0A4R3LAP6"/>